<dbReference type="Gene3D" id="3.40.50.2300">
    <property type="match status" value="2"/>
</dbReference>
<evidence type="ECO:0000259" key="12">
    <source>
        <dbReference type="PROSITE" id="PS50259"/>
    </source>
</evidence>
<keyword evidence="6" id="KW-0675">Receptor</keyword>
<organism evidence="13 14">
    <name type="scientific">Prymnesium parvum</name>
    <name type="common">Toxic golden alga</name>
    <dbReference type="NCBI Taxonomy" id="97485"/>
    <lineage>
        <taxon>Eukaryota</taxon>
        <taxon>Haptista</taxon>
        <taxon>Haptophyta</taxon>
        <taxon>Prymnesiophyceae</taxon>
        <taxon>Prymnesiales</taxon>
        <taxon>Prymnesiaceae</taxon>
        <taxon>Prymnesium</taxon>
    </lineage>
</organism>
<dbReference type="GO" id="GO:0007214">
    <property type="term" value="P:gamma-aminobutyric acid signaling pathway"/>
    <property type="evidence" value="ECO:0007669"/>
    <property type="project" value="TreeGrafter"/>
</dbReference>
<dbReference type="SUPFAM" id="SSF53822">
    <property type="entry name" value="Periplasmic binding protein-like I"/>
    <property type="match status" value="1"/>
</dbReference>
<feature type="transmembrane region" description="Helical" evidence="10">
    <location>
        <begin position="650"/>
        <end position="675"/>
    </location>
</feature>
<sequence>MRTSGARYSATHGPLGALVLLLAPAAANNVTIGFLHRITSGGVSLGSFWESCACAGLLAIQHANKRDTSIIAEFGSLTKTYSAISTDTKTGESGTIAGYRAARAGGAKGIVGPAISATNVYAGHLGGLDKFVTMGFWTSSPTVSDATTFPYLARVYHADTIRAVRMIDALRLFNFSSFGIINTDDAWANALVGLIRTEAEKPNSGVSVVNSFSFDYGVEKSVRTAVDRLANMNSPVNIIFALIFEVDLEAACDEAQSLGLLDEGYVWMDGQGLSSRPLAAASAGNRSKVGRCLNGWLQTASTLPPGGFERLAAQYVKMTPSDCANPLFTPTASLFTVPNLADLAVYEYDAAAAMILALDSLAPADESDGDLLRAAVGKLDFTGSSGQIRFEANLDRDISTADLVIYNVIYDITADEIEWRPVYNFDGSAVATIYWPGNTTTTPVDITQVVPSHSRNFINEGLAFAALGLTGITMFMAVFCICWTIAYRKTDAVKSAQPIFLILIAIGTMISVSVTFTLTQDHRTHDPDVAVVGYPDRAVPPAQPGSFSALDSACSLTLWLYIIGFDITYGSLFVKLWRIKKIFVNPQIGRGPVRIRQMLTYIFVFLAINLGVLAGLSQDSPLFYVVSIVSTNPYGIITESRGECTSSTGVWPWLGVLIGIHGGLLFYSNLVVYQLRTVPSEFNEGKYVGVSLVNNLQTSVLALMLLFLVSDTPMVAFLVKWFEAYWSATVTLLMMFIPKMAAVHLGEDDDFLAAANRMRKATKRHKGGGYAGETAAARTSAAAKGGEGDSRRSSDVPEPPAKERRRSTRKSTGMSALVFELPIEKQATAASVARDLLAHAKRQTPVGEWLASTKGQLLAEESLDAQADAVAHLLLEGKHLRSLKARSEPPMGMVASSTTGQVAPEPNAAYTPR</sequence>
<feature type="transmembrane region" description="Helical" evidence="10">
    <location>
        <begin position="715"/>
        <end position="737"/>
    </location>
</feature>
<feature type="transmembrane region" description="Helical" evidence="10">
    <location>
        <begin position="462"/>
        <end position="487"/>
    </location>
</feature>
<dbReference type="InterPro" id="IPR028082">
    <property type="entry name" value="Peripla_BP_I"/>
</dbReference>
<dbReference type="EMBL" id="JBGBPQ010000027">
    <property type="protein sequence ID" value="KAL1498486.1"/>
    <property type="molecule type" value="Genomic_DNA"/>
</dbReference>
<comment type="subcellular location">
    <subcellularLocation>
        <location evidence="1">Membrane</location>
        <topology evidence="1">Multi-pass membrane protein</topology>
    </subcellularLocation>
</comment>
<dbReference type="PANTHER" id="PTHR10519:SF20">
    <property type="entry name" value="G-PROTEIN COUPLED RECEPTOR 156-RELATED"/>
    <property type="match status" value="1"/>
</dbReference>
<feature type="transmembrane region" description="Helical" evidence="10">
    <location>
        <begin position="598"/>
        <end position="616"/>
    </location>
</feature>
<dbReference type="Pfam" id="PF00003">
    <property type="entry name" value="7tm_3"/>
    <property type="match status" value="1"/>
</dbReference>
<comment type="caution">
    <text evidence="13">The sequence shown here is derived from an EMBL/GenBank/DDBJ whole genome shotgun (WGS) entry which is preliminary data.</text>
</comment>
<evidence type="ECO:0000313" key="13">
    <source>
        <dbReference type="EMBL" id="KAL1498486.1"/>
    </source>
</evidence>
<keyword evidence="7" id="KW-0325">Glycoprotein</keyword>
<keyword evidence="8" id="KW-0807">Transducer</keyword>
<feature type="region of interest" description="Disordered" evidence="9">
    <location>
        <begin position="763"/>
        <end position="811"/>
    </location>
</feature>
<evidence type="ECO:0000256" key="2">
    <source>
        <dbReference type="ARBA" id="ARBA00022692"/>
    </source>
</evidence>
<feature type="transmembrane region" description="Helical" evidence="10">
    <location>
        <begin position="558"/>
        <end position="577"/>
    </location>
</feature>
<feature type="signal peptide" evidence="11">
    <location>
        <begin position="1"/>
        <end position="27"/>
    </location>
</feature>
<dbReference type="InterPro" id="IPR002455">
    <property type="entry name" value="GPCR3_GABA-B"/>
</dbReference>
<dbReference type="InterPro" id="IPR001828">
    <property type="entry name" value="ANF_lig-bd_rcpt"/>
</dbReference>
<dbReference type="PANTHER" id="PTHR10519">
    <property type="entry name" value="GABA-B RECEPTOR"/>
    <property type="match status" value="1"/>
</dbReference>
<feature type="chain" id="PRO_5044189102" description="G-protein coupled receptors family 3 profile domain-containing protein" evidence="11">
    <location>
        <begin position="28"/>
        <end position="913"/>
    </location>
</feature>
<feature type="compositionally biased region" description="Basic and acidic residues" evidence="9">
    <location>
        <begin position="786"/>
        <end position="795"/>
    </location>
</feature>
<dbReference type="GO" id="GO:0004965">
    <property type="term" value="F:G protein-coupled GABA receptor activity"/>
    <property type="evidence" value="ECO:0007669"/>
    <property type="project" value="InterPro"/>
</dbReference>
<evidence type="ECO:0000256" key="11">
    <source>
        <dbReference type="SAM" id="SignalP"/>
    </source>
</evidence>
<dbReference type="PRINTS" id="PR01176">
    <property type="entry name" value="GABABRECEPTR"/>
</dbReference>
<dbReference type="AlphaFoldDB" id="A0AB34IG49"/>
<evidence type="ECO:0000256" key="9">
    <source>
        <dbReference type="SAM" id="MobiDB-lite"/>
    </source>
</evidence>
<accession>A0AB34IG49</accession>
<feature type="compositionally biased region" description="Low complexity" evidence="9">
    <location>
        <begin position="772"/>
        <end position="784"/>
    </location>
</feature>
<dbReference type="Pfam" id="PF01094">
    <property type="entry name" value="ANF_receptor"/>
    <property type="match status" value="1"/>
</dbReference>
<keyword evidence="5 10" id="KW-0472">Membrane</keyword>
<dbReference type="GO" id="GO:0038039">
    <property type="term" value="C:G protein-coupled receptor heterodimeric complex"/>
    <property type="evidence" value="ECO:0007669"/>
    <property type="project" value="TreeGrafter"/>
</dbReference>
<dbReference type="InterPro" id="IPR017978">
    <property type="entry name" value="GPCR_3_C"/>
</dbReference>
<evidence type="ECO:0000256" key="6">
    <source>
        <dbReference type="ARBA" id="ARBA00023170"/>
    </source>
</evidence>
<protein>
    <recommendedName>
        <fullName evidence="12">G-protein coupled receptors family 3 profile domain-containing protein</fullName>
    </recommendedName>
</protein>
<keyword evidence="2 10" id="KW-0812">Transmembrane</keyword>
<feature type="transmembrane region" description="Helical" evidence="10">
    <location>
        <begin position="499"/>
        <end position="518"/>
    </location>
</feature>
<evidence type="ECO:0000256" key="4">
    <source>
        <dbReference type="ARBA" id="ARBA00023040"/>
    </source>
</evidence>
<gene>
    <name evidence="13" type="ORF">AB1Y20_013811</name>
</gene>
<evidence type="ECO:0000256" key="1">
    <source>
        <dbReference type="ARBA" id="ARBA00004141"/>
    </source>
</evidence>
<dbReference type="CDD" id="cd15047">
    <property type="entry name" value="7tmC_GABA-B-like"/>
    <property type="match status" value="1"/>
</dbReference>
<feature type="transmembrane region" description="Helical" evidence="10">
    <location>
        <begin position="687"/>
        <end position="709"/>
    </location>
</feature>
<evidence type="ECO:0000256" key="3">
    <source>
        <dbReference type="ARBA" id="ARBA00022989"/>
    </source>
</evidence>
<proteinExistence type="predicted"/>
<keyword evidence="11" id="KW-0732">Signal</keyword>
<evidence type="ECO:0000313" key="14">
    <source>
        <dbReference type="Proteomes" id="UP001515480"/>
    </source>
</evidence>
<feature type="region of interest" description="Disordered" evidence="9">
    <location>
        <begin position="885"/>
        <end position="913"/>
    </location>
</feature>
<evidence type="ECO:0000256" key="8">
    <source>
        <dbReference type="ARBA" id="ARBA00023224"/>
    </source>
</evidence>
<keyword evidence="4" id="KW-0297">G-protein coupled receptor</keyword>
<evidence type="ECO:0000256" key="7">
    <source>
        <dbReference type="ARBA" id="ARBA00023180"/>
    </source>
</evidence>
<keyword evidence="14" id="KW-1185">Reference proteome</keyword>
<evidence type="ECO:0000256" key="5">
    <source>
        <dbReference type="ARBA" id="ARBA00023136"/>
    </source>
</evidence>
<dbReference type="Proteomes" id="UP001515480">
    <property type="component" value="Unassembled WGS sequence"/>
</dbReference>
<name>A0AB34IG49_PRYPA</name>
<keyword evidence="3 10" id="KW-1133">Transmembrane helix</keyword>
<reference evidence="13 14" key="1">
    <citation type="journal article" date="2024" name="Science">
        <title>Giant polyketide synthase enzymes in the biosynthesis of giant marine polyether toxins.</title>
        <authorList>
            <person name="Fallon T.R."/>
            <person name="Shende V.V."/>
            <person name="Wierzbicki I.H."/>
            <person name="Pendleton A.L."/>
            <person name="Watervoot N.F."/>
            <person name="Auber R.P."/>
            <person name="Gonzalez D.J."/>
            <person name="Wisecaver J.H."/>
            <person name="Moore B.S."/>
        </authorList>
    </citation>
    <scope>NUCLEOTIDE SEQUENCE [LARGE SCALE GENOMIC DNA]</scope>
    <source>
        <strain evidence="13 14">12B1</strain>
    </source>
</reference>
<evidence type="ECO:0000256" key="10">
    <source>
        <dbReference type="SAM" id="Phobius"/>
    </source>
</evidence>
<feature type="domain" description="G-protein coupled receptors family 3 profile" evidence="12">
    <location>
        <begin position="552"/>
        <end position="740"/>
    </location>
</feature>
<dbReference type="PROSITE" id="PS50259">
    <property type="entry name" value="G_PROTEIN_RECEP_F3_4"/>
    <property type="match status" value="1"/>
</dbReference>